<dbReference type="Pfam" id="PF01161">
    <property type="entry name" value="PBP"/>
    <property type="match status" value="1"/>
</dbReference>
<keyword evidence="1" id="KW-0175">Coiled coil</keyword>
<accession>A0A914I0Q0</accession>
<dbReference type="PANTHER" id="PTHR11362:SF82">
    <property type="entry name" value="PHOSPHATIDYLETHANOLAMINE-BINDING PROTEIN 4"/>
    <property type="match status" value="1"/>
</dbReference>
<name>A0A914I0Q0_GLORO</name>
<dbReference type="InterPro" id="IPR035810">
    <property type="entry name" value="PEBP_euk"/>
</dbReference>
<dbReference type="AlphaFoldDB" id="A0A914I0Q0"/>
<evidence type="ECO:0000313" key="3">
    <source>
        <dbReference type="WBParaSite" id="Gr19_v10_g6224.t2"/>
    </source>
</evidence>
<dbReference type="InterPro" id="IPR036610">
    <property type="entry name" value="PEBP-like_sf"/>
</dbReference>
<evidence type="ECO:0000256" key="1">
    <source>
        <dbReference type="SAM" id="Coils"/>
    </source>
</evidence>
<dbReference type="Proteomes" id="UP000887572">
    <property type="component" value="Unplaced"/>
</dbReference>
<organism evidence="2 3">
    <name type="scientific">Globodera rostochiensis</name>
    <name type="common">Golden nematode worm</name>
    <name type="synonym">Heterodera rostochiensis</name>
    <dbReference type="NCBI Taxonomy" id="31243"/>
    <lineage>
        <taxon>Eukaryota</taxon>
        <taxon>Metazoa</taxon>
        <taxon>Ecdysozoa</taxon>
        <taxon>Nematoda</taxon>
        <taxon>Chromadorea</taxon>
        <taxon>Rhabditida</taxon>
        <taxon>Tylenchina</taxon>
        <taxon>Tylenchomorpha</taxon>
        <taxon>Tylenchoidea</taxon>
        <taxon>Heteroderidae</taxon>
        <taxon>Heteroderinae</taxon>
        <taxon>Globodera</taxon>
    </lineage>
</organism>
<dbReference type="Gene3D" id="3.90.280.10">
    <property type="entry name" value="PEBP-like"/>
    <property type="match status" value="1"/>
</dbReference>
<reference evidence="3" key="1">
    <citation type="submission" date="2022-11" db="UniProtKB">
        <authorList>
            <consortium name="WormBaseParasite"/>
        </authorList>
    </citation>
    <scope>IDENTIFICATION</scope>
</reference>
<evidence type="ECO:0000313" key="2">
    <source>
        <dbReference type="Proteomes" id="UP000887572"/>
    </source>
</evidence>
<dbReference type="SUPFAM" id="SSF49777">
    <property type="entry name" value="PEBP-like"/>
    <property type="match status" value="1"/>
</dbReference>
<sequence>MSAEIGRAFHILGESLLNIRLQGNKFSFDIIQSAFLKRKTPTTKGATERHPGEILSVEKAFAANGIVPDVVSKAPAKLVTAEFDGGLYAELGNELVPNNLTNAPALAWQAEEDKKYTVAMVDPDAPSRKKPANREWLHWLVVNVPGTDVAQGEQLTSYMGPAPPKGTGLHRYVLLVYQQKVGTVVNTNQKPVGRSKFNISEFAKKNHLGPPDADGVDRRSFDFRIKSFSNVRSSIACLYGSRTIFEVIEDGTPEEMGMAKALALSKRFIWRTMMEKWECHKLTRQETCKKYEIFSMAADAYVKSWECKHNGASSSTSSTNIHNNPKGKDDAYVKSWECKHNGASRKDDAYVKSWECKLNGASSSTSSANIQNDPKGKQKAMKSDAFAKSWEKDGGVSSSKDNPFKCLCVKPRFRVPQGELQLSSAMQINFENKEAWDLVDRWKMSYENGKESEKRKAAKILQFENAPARSESARDATSANLNAVKNKLTHTETKENDKKMEEFEKQLNKFEQKVYKLLNTKEDNIAMTELKSAHQIYVKLWDLVQECGLAMSAICEGVKSMGSPPAVSKHNWLAITRIGRLCSRCRTRVRRRSSKSFCTLVVLFVTIINKYFELSRAMTELDFDIEFLALSKKLENELKLTIMEKLPRRALQLNTLAIKCSEIVCQQRDYIRPPEKMTELFVEIRPIFVGIASELHLIESKLRELTADVKLASEVLISEKLAHCLSLTNELREKVESNLAVINKYHNDRAYYLNQMLRDPVAEYDLRVHSILQLELEKSRNLCMVLRRILAENLLHLVHNGQPKNAFYNNSYG</sequence>
<dbReference type="PANTHER" id="PTHR11362">
    <property type="entry name" value="PHOSPHATIDYLETHANOLAMINE-BINDING PROTEIN"/>
    <property type="match status" value="1"/>
</dbReference>
<dbReference type="CDD" id="cd00866">
    <property type="entry name" value="PEBP_euk"/>
    <property type="match status" value="1"/>
</dbReference>
<dbReference type="WBParaSite" id="Gr19_v10_g6224.t2">
    <property type="protein sequence ID" value="Gr19_v10_g6224.t2"/>
    <property type="gene ID" value="Gr19_v10_g6224"/>
</dbReference>
<keyword evidence="2" id="KW-1185">Reference proteome</keyword>
<protein>
    <submittedName>
        <fullName evidence="3">Phosphatidylethanolamine-binding protein</fullName>
    </submittedName>
</protein>
<dbReference type="InterPro" id="IPR008914">
    <property type="entry name" value="PEBP"/>
</dbReference>
<feature type="coiled-coil region" evidence="1">
    <location>
        <begin position="493"/>
        <end position="520"/>
    </location>
</feature>
<proteinExistence type="predicted"/>